<protein>
    <submittedName>
        <fullName evidence="1">Uncharacterized protein</fullName>
    </submittedName>
</protein>
<keyword evidence="2" id="KW-1185">Reference proteome</keyword>
<comment type="caution">
    <text evidence="1">The sequence shown here is derived from an EMBL/GenBank/DDBJ whole genome shotgun (WGS) entry which is preliminary data.</text>
</comment>
<evidence type="ECO:0000313" key="1">
    <source>
        <dbReference type="EMBL" id="MBW3364667.1"/>
    </source>
</evidence>
<name>A0ABS6X9V1_9BACT</name>
<accession>A0ABS6X9V1</accession>
<proteinExistence type="predicted"/>
<dbReference type="EMBL" id="JAHWXQ010000001">
    <property type="protein sequence ID" value="MBW3364667.1"/>
    <property type="molecule type" value="Genomic_DNA"/>
</dbReference>
<reference evidence="1 2" key="1">
    <citation type="submission" date="2021-07" db="EMBL/GenBank/DDBJ databases">
        <authorList>
            <person name="Kim M.K."/>
        </authorList>
    </citation>
    <scope>NUCLEOTIDE SEQUENCE [LARGE SCALE GENOMIC DNA]</scope>
    <source>
        <strain evidence="1 2">HLY7-15</strain>
    </source>
</reference>
<sequence>MEYKSKYIIDFFESRGWEQNNEGNLFLSLTPPHYLGLPQDYLLEVPKDDQKPGFAKYIDNILPLLNDIHNDHLNEDDLKTIFSTQDSIVNFRIIDTDTEDGSIQFQRFIDSLESIKKIFSQVVTYVASNKLIFGQAKQEVGAFLKSCRALQTQKGSFVTKFEIPNVELFTTINKINTGEINVKLFDTIDFIKHEIFISKNIPEITDSYLVDNLQNINVELFQSIRDFYKKSHINNAEFQLNSNYQYREILTERVQPRIKYLDHYIKSLKQYLLTRQPLEAVGYVRKLSSLSPLHSNRNEVFIEAEIANNKETIKVTLDSENYAQALEAHRNEWPIKVVGMAQQTKKMYFISDLESFVIYSSNE</sequence>
<dbReference type="RefSeq" id="WP_199109136.1">
    <property type="nucleotide sequence ID" value="NZ_JAHWXQ010000001.1"/>
</dbReference>
<organism evidence="1 2">
    <name type="scientific">Pontibacter populi</name>
    <dbReference type="NCBI Taxonomy" id="890055"/>
    <lineage>
        <taxon>Bacteria</taxon>
        <taxon>Pseudomonadati</taxon>
        <taxon>Bacteroidota</taxon>
        <taxon>Cytophagia</taxon>
        <taxon>Cytophagales</taxon>
        <taxon>Hymenobacteraceae</taxon>
        <taxon>Pontibacter</taxon>
    </lineage>
</organism>
<dbReference type="Proteomes" id="UP000774935">
    <property type="component" value="Unassembled WGS sequence"/>
</dbReference>
<gene>
    <name evidence="1" type="ORF">KYK27_06410</name>
</gene>
<evidence type="ECO:0000313" key="2">
    <source>
        <dbReference type="Proteomes" id="UP000774935"/>
    </source>
</evidence>